<proteinExistence type="predicted"/>
<dbReference type="Pfam" id="PF19451">
    <property type="entry name" value="DUF5989"/>
    <property type="match status" value="1"/>
</dbReference>
<dbReference type="AlphaFoldDB" id="A0A562TP08"/>
<evidence type="ECO:0000313" key="3">
    <source>
        <dbReference type="Proteomes" id="UP000317010"/>
    </source>
</evidence>
<feature type="transmembrane region" description="Helical" evidence="1">
    <location>
        <begin position="20"/>
        <end position="46"/>
    </location>
</feature>
<accession>A0A562TP08</accession>
<sequence>MEFLKELLLFLKTRKKFWLIPLVVILSLFSILIILASVPALGPFIYSLF</sequence>
<dbReference type="EMBL" id="VLLI01000019">
    <property type="protein sequence ID" value="TWI94560.1"/>
    <property type="molecule type" value="Genomic_DNA"/>
</dbReference>
<evidence type="ECO:0000313" key="2">
    <source>
        <dbReference type="EMBL" id="TWI94560.1"/>
    </source>
</evidence>
<reference evidence="2 3" key="1">
    <citation type="submission" date="2019-07" db="EMBL/GenBank/DDBJ databases">
        <title>Genomic Encyclopedia of Archaeal and Bacterial Type Strains, Phase II (KMG-II): from individual species to whole genera.</title>
        <authorList>
            <person name="Goeker M."/>
        </authorList>
    </citation>
    <scope>NUCLEOTIDE SEQUENCE [LARGE SCALE GENOMIC DNA]</scope>
    <source>
        <strain evidence="2 3">ATCC BAA-1854</strain>
    </source>
</reference>
<dbReference type="InterPro" id="IPR046031">
    <property type="entry name" value="DUF5989"/>
</dbReference>
<dbReference type="RefSeq" id="WP_394348834.1">
    <property type="nucleotide sequence ID" value="NZ_VLLI01000019.1"/>
</dbReference>
<organism evidence="2 3">
    <name type="scientific">Mucilaginibacter frigoritolerans</name>
    <dbReference type="NCBI Taxonomy" id="652788"/>
    <lineage>
        <taxon>Bacteria</taxon>
        <taxon>Pseudomonadati</taxon>
        <taxon>Bacteroidota</taxon>
        <taxon>Sphingobacteriia</taxon>
        <taxon>Sphingobacteriales</taxon>
        <taxon>Sphingobacteriaceae</taxon>
        <taxon>Mucilaginibacter</taxon>
    </lineage>
</organism>
<keyword evidence="1" id="KW-0472">Membrane</keyword>
<keyword evidence="1" id="KW-1133">Transmembrane helix</keyword>
<keyword evidence="1" id="KW-0812">Transmembrane</keyword>
<protein>
    <submittedName>
        <fullName evidence="2">Uncharacterized protein</fullName>
    </submittedName>
</protein>
<comment type="caution">
    <text evidence="2">The sequence shown here is derived from an EMBL/GenBank/DDBJ whole genome shotgun (WGS) entry which is preliminary data.</text>
</comment>
<keyword evidence="3" id="KW-1185">Reference proteome</keyword>
<dbReference type="Proteomes" id="UP000317010">
    <property type="component" value="Unassembled WGS sequence"/>
</dbReference>
<gene>
    <name evidence="2" type="ORF">JN11_04670</name>
</gene>
<evidence type="ECO:0000256" key="1">
    <source>
        <dbReference type="SAM" id="Phobius"/>
    </source>
</evidence>
<name>A0A562TP08_9SPHI</name>